<feature type="domain" description="ABC transmembrane type-1" evidence="10">
    <location>
        <begin position="368"/>
        <end position="478"/>
    </location>
</feature>
<dbReference type="GO" id="GO:0005524">
    <property type="term" value="F:ATP binding"/>
    <property type="evidence" value="ECO:0007669"/>
    <property type="project" value="UniProtKB-KW"/>
</dbReference>
<evidence type="ECO:0000313" key="12">
    <source>
        <dbReference type="Proteomes" id="UP000241546"/>
    </source>
</evidence>
<keyword evidence="5" id="KW-0067">ATP-binding</keyword>
<evidence type="ECO:0000256" key="1">
    <source>
        <dbReference type="ARBA" id="ARBA00004370"/>
    </source>
</evidence>
<protein>
    <submittedName>
        <fullName evidence="11">P-loop containing nucleoside triphosphate hydrolase protein</fullName>
    </submittedName>
</protein>
<dbReference type="OrthoDB" id="6500128at2759"/>
<feature type="transmembrane region" description="Helical" evidence="8">
    <location>
        <begin position="389"/>
        <end position="418"/>
    </location>
</feature>
<evidence type="ECO:0000259" key="10">
    <source>
        <dbReference type="PROSITE" id="PS50929"/>
    </source>
</evidence>
<feature type="transmembrane region" description="Helical" evidence="8">
    <location>
        <begin position="340"/>
        <end position="369"/>
    </location>
</feature>
<dbReference type="InterPro" id="IPR036640">
    <property type="entry name" value="ABC1_TM_sf"/>
</dbReference>
<proteinExistence type="predicted"/>
<dbReference type="GO" id="GO:0016887">
    <property type="term" value="F:ATP hydrolysis activity"/>
    <property type="evidence" value="ECO:0007669"/>
    <property type="project" value="InterPro"/>
</dbReference>
<dbReference type="GO" id="GO:0140359">
    <property type="term" value="F:ABC-type transporter activity"/>
    <property type="evidence" value="ECO:0007669"/>
    <property type="project" value="InterPro"/>
</dbReference>
<reference evidence="12" key="1">
    <citation type="submission" date="2016-07" db="EMBL/GenBank/DDBJ databases">
        <title>Multiple horizontal gene transfer events from other fungi enriched the ability of initially mycotrophic Trichoderma (Ascomycota) to feed on dead plant biomass.</title>
        <authorList>
            <consortium name="DOE Joint Genome Institute"/>
            <person name="Atanasova L."/>
            <person name="Chenthamara K."/>
            <person name="Zhang J."/>
            <person name="Grujic M."/>
            <person name="Henrissat B."/>
            <person name="Kuo A."/>
            <person name="Aerts A."/>
            <person name="Salamov A."/>
            <person name="Lipzen A."/>
            <person name="Labutti K."/>
            <person name="Barry K."/>
            <person name="Miao Y."/>
            <person name="Rahimi M.J."/>
            <person name="Shen Q."/>
            <person name="Grigoriev I.V."/>
            <person name="Kubicek C.P."/>
            <person name="Druzhinina I.S."/>
        </authorList>
    </citation>
    <scope>NUCLEOTIDE SEQUENCE [LARGE SCALE GENOMIC DNA]</scope>
    <source>
        <strain evidence="12">TUCIM 6016</strain>
    </source>
</reference>
<evidence type="ECO:0000256" key="4">
    <source>
        <dbReference type="ARBA" id="ARBA00022741"/>
    </source>
</evidence>
<name>A0A2T4AWU8_9HYPO</name>
<dbReference type="SUPFAM" id="SSF52540">
    <property type="entry name" value="P-loop containing nucleoside triphosphate hydrolases"/>
    <property type="match status" value="1"/>
</dbReference>
<dbReference type="AlphaFoldDB" id="A0A2T4AWU8"/>
<evidence type="ECO:0000256" key="2">
    <source>
        <dbReference type="ARBA" id="ARBA00022448"/>
    </source>
</evidence>
<dbReference type="RefSeq" id="XP_024744855.1">
    <property type="nucleotide sequence ID" value="XM_024894589.1"/>
</dbReference>
<dbReference type="CDD" id="cd03250">
    <property type="entry name" value="ABCC_MRP_domain1"/>
    <property type="match status" value="1"/>
</dbReference>
<feature type="domain" description="ABC transporter" evidence="9">
    <location>
        <begin position="56"/>
        <end position="287"/>
    </location>
</feature>
<evidence type="ECO:0000256" key="8">
    <source>
        <dbReference type="SAM" id="Phobius"/>
    </source>
</evidence>
<dbReference type="Pfam" id="PF00005">
    <property type="entry name" value="ABC_tran"/>
    <property type="match status" value="1"/>
</dbReference>
<dbReference type="InterPro" id="IPR003593">
    <property type="entry name" value="AAA+_ATPase"/>
</dbReference>
<organism evidence="11 12">
    <name type="scientific">Trichoderma citrinoviride</name>
    <dbReference type="NCBI Taxonomy" id="58853"/>
    <lineage>
        <taxon>Eukaryota</taxon>
        <taxon>Fungi</taxon>
        <taxon>Dikarya</taxon>
        <taxon>Ascomycota</taxon>
        <taxon>Pezizomycotina</taxon>
        <taxon>Sordariomycetes</taxon>
        <taxon>Hypocreomycetidae</taxon>
        <taxon>Hypocreales</taxon>
        <taxon>Hypocreaceae</taxon>
        <taxon>Trichoderma</taxon>
    </lineage>
</organism>
<dbReference type="PROSITE" id="PS50893">
    <property type="entry name" value="ABC_TRANSPORTER_2"/>
    <property type="match status" value="1"/>
</dbReference>
<dbReference type="InterPro" id="IPR027417">
    <property type="entry name" value="P-loop_NTPase"/>
</dbReference>
<evidence type="ECO:0000256" key="5">
    <source>
        <dbReference type="ARBA" id="ARBA00022840"/>
    </source>
</evidence>
<dbReference type="SUPFAM" id="SSF90123">
    <property type="entry name" value="ABC transporter transmembrane region"/>
    <property type="match status" value="1"/>
</dbReference>
<sequence length="478" mass="53139">FERIQQYCNYADVDFKDESYYEPGHVDLRDESEVHLLAPGRPSELLEAPHDNTVSIHSQGLKWSRNGPLILKDLHLDISQETITAITGPVGSGKSSLLNSILGEMIDVSSPGGQQEVGRRYCKHVAYCSQQPWLENTTIRNNILSSSPYEKKWYDEVVTSCGLDADLKRLHRGDKTNIGSRGLNLSGGQKHRIALARAIYARKPIVLLDDVFSSMDAHTIDVISSRLLSRVGLLRRQRATVILITHHLKLMALADIVIVLKDGTITAKEPPASLIQSDLVNQLGLQLINNEDAAETAEPSKMPTTEEVFGMAADTATAISEETDGRHTDIRRKRGELSVYAYYLANAGWWSVIVYGVGVVGWIFCIEFSTVWMKWWSAANAAEPDKDIWIYLGVYASLGILGTLSGCICAWAAFISIISRSAARLHSNLLQATLMAPFYSKSTRDIGEVLNRFSRDMELIDMELPSNMVNYTSSKFTL</sequence>
<evidence type="ECO:0000256" key="6">
    <source>
        <dbReference type="ARBA" id="ARBA00022989"/>
    </source>
</evidence>
<dbReference type="GO" id="GO:0016020">
    <property type="term" value="C:membrane"/>
    <property type="evidence" value="ECO:0007669"/>
    <property type="project" value="UniProtKB-SubCell"/>
</dbReference>
<keyword evidence="7 8" id="KW-0472">Membrane</keyword>
<evidence type="ECO:0000313" key="11">
    <source>
        <dbReference type="EMBL" id="PTB61535.1"/>
    </source>
</evidence>
<dbReference type="InterPro" id="IPR011527">
    <property type="entry name" value="ABC1_TM_dom"/>
</dbReference>
<dbReference type="Proteomes" id="UP000241546">
    <property type="component" value="Unassembled WGS sequence"/>
</dbReference>
<dbReference type="InterPro" id="IPR003439">
    <property type="entry name" value="ABC_transporter-like_ATP-bd"/>
</dbReference>
<dbReference type="PROSITE" id="PS50929">
    <property type="entry name" value="ABC_TM1F"/>
    <property type="match status" value="1"/>
</dbReference>
<evidence type="ECO:0000256" key="7">
    <source>
        <dbReference type="ARBA" id="ARBA00023136"/>
    </source>
</evidence>
<evidence type="ECO:0000256" key="3">
    <source>
        <dbReference type="ARBA" id="ARBA00022692"/>
    </source>
</evidence>
<keyword evidence="6 8" id="KW-1133">Transmembrane helix</keyword>
<keyword evidence="11" id="KW-0378">Hydrolase</keyword>
<dbReference type="PANTHER" id="PTHR24223:SF399">
    <property type="entry name" value="ABC TRANSPORTER ATNG"/>
    <property type="match status" value="1"/>
</dbReference>
<dbReference type="Gene3D" id="1.20.1560.10">
    <property type="entry name" value="ABC transporter type 1, transmembrane domain"/>
    <property type="match status" value="1"/>
</dbReference>
<dbReference type="SMART" id="SM00382">
    <property type="entry name" value="AAA"/>
    <property type="match status" value="1"/>
</dbReference>
<keyword evidence="2" id="KW-0813">Transport</keyword>
<gene>
    <name evidence="11" type="ORF">BBK36DRAFT_1163898</name>
</gene>
<keyword evidence="12" id="KW-1185">Reference proteome</keyword>
<dbReference type="PANTHER" id="PTHR24223">
    <property type="entry name" value="ATP-BINDING CASSETTE SUB-FAMILY C"/>
    <property type="match status" value="1"/>
</dbReference>
<keyword evidence="4" id="KW-0547">Nucleotide-binding</keyword>
<keyword evidence="3 8" id="KW-0812">Transmembrane</keyword>
<accession>A0A2T4AWU8</accession>
<evidence type="ECO:0000259" key="9">
    <source>
        <dbReference type="PROSITE" id="PS50893"/>
    </source>
</evidence>
<comment type="subcellular location">
    <subcellularLocation>
        <location evidence="1">Membrane</location>
    </subcellularLocation>
</comment>
<dbReference type="EMBL" id="KZ680409">
    <property type="protein sequence ID" value="PTB61535.1"/>
    <property type="molecule type" value="Genomic_DNA"/>
</dbReference>
<dbReference type="InterPro" id="IPR050173">
    <property type="entry name" value="ABC_transporter_C-like"/>
</dbReference>
<dbReference type="GeneID" id="36602707"/>
<dbReference type="Gene3D" id="3.40.50.300">
    <property type="entry name" value="P-loop containing nucleotide triphosphate hydrolases"/>
    <property type="match status" value="1"/>
</dbReference>
<feature type="non-terminal residue" evidence="11">
    <location>
        <position position="1"/>
    </location>
</feature>